<sequence length="332" mass="35188">MTMQRRIFGKLAAGLCLSAGLLGGGALQAQESHALFPNKTPLRMVVGYPPGGATDRVARIVADRLQARLGSPVIVENKPGAGGRLSAQYVKNAPASQPAVLLANPAVMVVAPLVFPDSGYEPEKDFRPISEVNRYEFGLAVASAVPVKELPHLLAWLKANPQQANFGVPATGSLPHFFALMLGETAKVPVEVVGYKGSGPLLTDLMGGQVPIAVDTLDTQIAQHEAGKLRVLATSGERRSSMAPGIPTLKELGVNLVGTGWNTLFAPQSMAPATVQRLSQLVQEVMKEADTQQKFAASNLVPVVSSAQDTEKMLKAYRAQWAPVVQRSGFKP</sequence>
<keyword evidence="2" id="KW-0732">Signal</keyword>
<protein>
    <submittedName>
        <fullName evidence="3">ABC transporter substrate-binding protein</fullName>
    </submittedName>
</protein>
<dbReference type="Gene3D" id="3.40.190.10">
    <property type="entry name" value="Periplasmic binding protein-like II"/>
    <property type="match status" value="1"/>
</dbReference>
<comment type="similarity">
    <text evidence="1">Belongs to the UPF0065 (bug) family.</text>
</comment>
<gene>
    <name evidence="3" type="ORF">P608_19005</name>
</gene>
<evidence type="ECO:0000256" key="1">
    <source>
        <dbReference type="ARBA" id="ARBA00006987"/>
    </source>
</evidence>
<dbReference type="PIRSF" id="PIRSF017082">
    <property type="entry name" value="YflP"/>
    <property type="match status" value="1"/>
</dbReference>
<reference evidence="3 4" key="1">
    <citation type="submission" date="2013-09" db="EMBL/GenBank/DDBJ databases">
        <title>High correlation between genotypes and phenotypes of environmental bacteria Comamonas testosteroni strains.</title>
        <authorList>
            <person name="Liu L."/>
            <person name="Zhu W."/>
            <person name="Xia X."/>
            <person name="Xu B."/>
            <person name="Luo M."/>
            <person name="Wang G."/>
        </authorList>
    </citation>
    <scope>NUCLEOTIDE SEQUENCE [LARGE SCALE GENOMIC DNA]</scope>
    <source>
        <strain evidence="3 4">DF2</strain>
    </source>
</reference>
<dbReference type="CDD" id="cd13579">
    <property type="entry name" value="PBP2_Bug_NagM"/>
    <property type="match status" value="1"/>
</dbReference>
<dbReference type="EMBL" id="AWTP01000128">
    <property type="protein sequence ID" value="KGH08113.1"/>
    <property type="molecule type" value="Genomic_DNA"/>
</dbReference>
<dbReference type="InterPro" id="IPR005064">
    <property type="entry name" value="BUG"/>
</dbReference>
<dbReference type="InterPro" id="IPR042100">
    <property type="entry name" value="Bug_dom1"/>
</dbReference>
<dbReference type="AlphaFoldDB" id="A0A0E3BQF7"/>
<name>A0A0E3BQF7_9BURK</name>
<dbReference type="SUPFAM" id="SSF53850">
    <property type="entry name" value="Periplasmic binding protein-like II"/>
    <property type="match status" value="1"/>
</dbReference>
<dbReference type="Proteomes" id="UP000029549">
    <property type="component" value="Unassembled WGS sequence"/>
</dbReference>
<accession>A0A0E3BQF7</accession>
<feature type="chain" id="PRO_5002409301" evidence="2">
    <location>
        <begin position="30"/>
        <end position="332"/>
    </location>
</feature>
<organism evidence="3 4">
    <name type="scientific">Comamonas thiooxydans</name>
    <dbReference type="NCBI Taxonomy" id="363952"/>
    <lineage>
        <taxon>Bacteria</taxon>
        <taxon>Pseudomonadati</taxon>
        <taxon>Pseudomonadota</taxon>
        <taxon>Betaproteobacteria</taxon>
        <taxon>Burkholderiales</taxon>
        <taxon>Comamonadaceae</taxon>
        <taxon>Comamonas</taxon>
    </lineage>
</organism>
<evidence type="ECO:0000256" key="2">
    <source>
        <dbReference type="SAM" id="SignalP"/>
    </source>
</evidence>
<feature type="signal peptide" evidence="2">
    <location>
        <begin position="1"/>
        <end position="29"/>
    </location>
</feature>
<dbReference type="PANTHER" id="PTHR42928">
    <property type="entry name" value="TRICARBOXYLATE-BINDING PROTEIN"/>
    <property type="match status" value="1"/>
</dbReference>
<keyword evidence="4" id="KW-1185">Reference proteome</keyword>
<dbReference type="Pfam" id="PF03401">
    <property type="entry name" value="TctC"/>
    <property type="match status" value="1"/>
</dbReference>
<proteinExistence type="inferred from homology"/>
<evidence type="ECO:0000313" key="4">
    <source>
        <dbReference type="Proteomes" id="UP000029549"/>
    </source>
</evidence>
<evidence type="ECO:0000313" key="3">
    <source>
        <dbReference type="EMBL" id="KGH08113.1"/>
    </source>
</evidence>
<dbReference type="Gene3D" id="3.40.190.150">
    <property type="entry name" value="Bordetella uptake gene, domain 1"/>
    <property type="match status" value="1"/>
</dbReference>
<comment type="caution">
    <text evidence="3">The sequence shown here is derived from an EMBL/GenBank/DDBJ whole genome shotgun (WGS) entry which is preliminary data.</text>
</comment>
<dbReference type="PANTHER" id="PTHR42928:SF5">
    <property type="entry name" value="BLR1237 PROTEIN"/>
    <property type="match status" value="1"/>
</dbReference>